<evidence type="ECO:0000313" key="4">
    <source>
        <dbReference type="Proteomes" id="UP000032309"/>
    </source>
</evidence>
<feature type="transmembrane region" description="Helical" evidence="1">
    <location>
        <begin position="31"/>
        <end position="51"/>
    </location>
</feature>
<dbReference type="Pfam" id="PF13435">
    <property type="entry name" value="Cytochrome_C554"/>
    <property type="match status" value="1"/>
</dbReference>
<keyword evidence="4" id="KW-1185">Reference proteome</keyword>
<dbReference type="SUPFAM" id="SSF48695">
    <property type="entry name" value="Multiheme cytochromes"/>
    <property type="match status" value="1"/>
</dbReference>
<dbReference type="InterPro" id="IPR036280">
    <property type="entry name" value="Multihaem_cyt_sf"/>
</dbReference>
<dbReference type="EMBL" id="BAFN01000001">
    <property type="protein sequence ID" value="GAN31930.1"/>
    <property type="molecule type" value="Genomic_DNA"/>
</dbReference>
<sequence>MAKAHPIYDRHYCDYFRGYVMFYKPIKLLRIFLPIFTLIFCFLPVSCVIYPELVEKGTKSPRAERCGDCHRDIYAEWKDSPHASSFINSAFREETNEYQFTFCIGCHAPETIFTNEKIAPRSVNREEGVNCNTCHLNDCKLSGPTPAHGPHPIAEKNPFFRTSELCGKCHISTFLAWQKSDTAEGRKTCQDCHMPAIKRKLIQDDPWQKIYPKRDGKQHLFSSLAMFHGNENLLKLSFIQVTRSEGKIKGVLELENTDIPHSVPTGDYGYREVIVTTELLDKTGQIIDLKKESLFIELKTALPYKGKKCIPFCFGWNENSSVIKATVIRTSFHKDRNILLSETIHKL</sequence>
<name>A0ABQ0JT89_9BACT</name>
<comment type="caution">
    <text evidence="3">The sequence shown here is derived from an EMBL/GenBank/DDBJ whole genome shotgun (WGS) entry which is preliminary data.</text>
</comment>
<keyword evidence="1" id="KW-1133">Transmembrane helix</keyword>
<protein>
    <submittedName>
        <fullName evidence="3">Conserved hypothetical multiheme protein</fullName>
    </submittedName>
</protein>
<evidence type="ECO:0000313" key="3">
    <source>
        <dbReference type="EMBL" id="GAN31930.1"/>
    </source>
</evidence>
<accession>A0ABQ0JT89</accession>
<feature type="domain" description="Cytochrome c-552/4" evidence="2">
    <location>
        <begin position="66"/>
        <end position="135"/>
    </location>
</feature>
<dbReference type="Gene3D" id="1.10.1130.10">
    <property type="entry name" value="Flavocytochrome C3, Chain A"/>
    <property type="match status" value="1"/>
</dbReference>
<proteinExistence type="predicted"/>
<dbReference type="InterPro" id="IPR023155">
    <property type="entry name" value="Cyt_c-552/4"/>
</dbReference>
<dbReference type="Proteomes" id="UP000032309">
    <property type="component" value="Unassembled WGS sequence"/>
</dbReference>
<keyword evidence="1" id="KW-0472">Membrane</keyword>
<gene>
    <name evidence="3" type="ORF">BROSI_A0434</name>
</gene>
<dbReference type="RefSeq" id="WP_082058977.1">
    <property type="nucleotide sequence ID" value="NZ_BAFN01000001.1"/>
</dbReference>
<reference evidence="4" key="1">
    <citation type="journal article" date="2015" name="Genome Announc.">
        <title>Draft Genome Sequence of an Anaerobic Ammonium-Oxidizing Bacterium, "Candidatus Brocadia sinica".</title>
        <authorList>
            <person name="Oshiki M."/>
            <person name="Shinyako-Hata K."/>
            <person name="Satoh H."/>
            <person name="Okabe S."/>
        </authorList>
    </citation>
    <scope>NUCLEOTIDE SEQUENCE [LARGE SCALE GENOMIC DNA]</scope>
    <source>
        <strain evidence="4">JPN1</strain>
    </source>
</reference>
<keyword evidence="1" id="KW-0812">Transmembrane</keyword>
<organism evidence="3 4">
    <name type="scientific">Candidatus Brocadia sinica JPN1</name>
    <dbReference type="NCBI Taxonomy" id="1197129"/>
    <lineage>
        <taxon>Bacteria</taxon>
        <taxon>Pseudomonadati</taxon>
        <taxon>Planctomycetota</taxon>
        <taxon>Candidatus Brocadiia</taxon>
        <taxon>Candidatus Brocadiales</taxon>
        <taxon>Candidatus Brocadiaceae</taxon>
        <taxon>Candidatus Brocadia</taxon>
    </lineage>
</organism>
<evidence type="ECO:0000256" key="1">
    <source>
        <dbReference type="SAM" id="Phobius"/>
    </source>
</evidence>
<evidence type="ECO:0000259" key="2">
    <source>
        <dbReference type="Pfam" id="PF13435"/>
    </source>
</evidence>